<proteinExistence type="predicted"/>
<name>A0A2Z3YUA3_9CORY</name>
<protein>
    <submittedName>
        <fullName evidence="2">Uncharacterized protein</fullName>
    </submittedName>
</protein>
<gene>
    <name evidence="2" type="ORF">Csp1_02150</name>
</gene>
<keyword evidence="1" id="KW-0472">Membrane</keyword>
<dbReference type="Proteomes" id="UP000247696">
    <property type="component" value="Chromosome"/>
</dbReference>
<reference evidence="3" key="1">
    <citation type="submission" date="2017-11" db="EMBL/GenBank/DDBJ databases">
        <title>Otitis media/interna in a cat caused by the recently described species Corynebacterium provencense.</title>
        <authorList>
            <person name="Kittl S."/>
            <person name="Brodard I."/>
            <person name="Rychener L."/>
            <person name="Jores J."/>
            <person name="Roosje P."/>
            <person name="Gobeli Brawand S."/>
        </authorList>
    </citation>
    <scope>NUCLEOTIDE SEQUENCE [LARGE SCALE GENOMIC DNA]</scope>
    <source>
        <strain evidence="3">17KM38</strain>
    </source>
</reference>
<keyword evidence="1" id="KW-0812">Transmembrane</keyword>
<organism evidence="2 3">
    <name type="scientific">Corynebacterium provencense</name>
    <dbReference type="NCBI Taxonomy" id="1737425"/>
    <lineage>
        <taxon>Bacteria</taxon>
        <taxon>Bacillati</taxon>
        <taxon>Actinomycetota</taxon>
        <taxon>Actinomycetes</taxon>
        <taxon>Mycobacteriales</taxon>
        <taxon>Corynebacteriaceae</taxon>
        <taxon>Corynebacterium</taxon>
    </lineage>
</organism>
<evidence type="ECO:0000256" key="1">
    <source>
        <dbReference type="SAM" id="Phobius"/>
    </source>
</evidence>
<feature type="transmembrane region" description="Helical" evidence="1">
    <location>
        <begin position="38"/>
        <end position="61"/>
    </location>
</feature>
<sequence>MLLLLLCSVPLVGYVVAWVAWAVRSPAVGRFRDIWKLFLAGVLVALFPVVLFMSIGEWLLIDA</sequence>
<dbReference type="RefSeq" id="WP_066585358.1">
    <property type="nucleotide sequence ID" value="NZ_JALCDE010000002.1"/>
</dbReference>
<keyword evidence="3" id="KW-1185">Reference proteome</keyword>
<dbReference type="KEGG" id="cpre:Csp1_02150"/>
<dbReference type="AlphaFoldDB" id="A0A2Z3YUA3"/>
<keyword evidence="1" id="KW-1133">Transmembrane helix</keyword>
<dbReference type="EMBL" id="CP024988">
    <property type="protein sequence ID" value="AWT25043.1"/>
    <property type="molecule type" value="Genomic_DNA"/>
</dbReference>
<evidence type="ECO:0000313" key="3">
    <source>
        <dbReference type="Proteomes" id="UP000247696"/>
    </source>
</evidence>
<evidence type="ECO:0000313" key="2">
    <source>
        <dbReference type="EMBL" id="AWT25043.1"/>
    </source>
</evidence>
<accession>A0A2Z3YUA3</accession>
<dbReference type="STRING" id="1737425.GCA_900049755_01220"/>